<comment type="caution">
    <text evidence="2">The sequence shown here is derived from an EMBL/GenBank/DDBJ whole genome shotgun (WGS) entry which is preliminary data.</text>
</comment>
<name>A0AA43Q7F4_9GAMM</name>
<evidence type="ECO:0000313" key="3">
    <source>
        <dbReference type="Proteomes" id="UP001160519"/>
    </source>
</evidence>
<dbReference type="InterPro" id="IPR016024">
    <property type="entry name" value="ARM-type_fold"/>
</dbReference>
<organism evidence="2 3">
    <name type="scientific">Candidatus Methylobacter titanis</name>
    <dbReference type="NCBI Taxonomy" id="3053457"/>
    <lineage>
        <taxon>Bacteria</taxon>
        <taxon>Pseudomonadati</taxon>
        <taxon>Pseudomonadota</taxon>
        <taxon>Gammaproteobacteria</taxon>
        <taxon>Methylococcales</taxon>
        <taxon>Methylococcaceae</taxon>
        <taxon>Methylobacter</taxon>
    </lineage>
</organism>
<dbReference type="Proteomes" id="UP001160519">
    <property type="component" value="Unassembled WGS sequence"/>
</dbReference>
<sequence>MMAIKFWMTCLTLLMPGVLLAAVEIKNSGDQGWLVITKEADAELQLKVRQAPLAKVLDSIANKTGVRMNYSVLPDDLVTANCVGTSVKQVLKCLLVGKADLVFRYARELSNVDGLRQIEEVWVIGAKSETGKKNSLLHASAETQQPFSLTTDNTNAEPDQTDTLLKMASSNTPAERVEAIGRLLAGGRKGDAAVKQTLVAALSDPDAMVRVRALSSLAQREGAGAATALREAMHDSHVSVRLTAVDNAGSDEALLQQALNDSDATVRQLAEIRLKRLEKAATAL</sequence>
<keyword evidence="3" id="KW-1185">Reference proteome</keyword>
<keyword evidence="1" id="KW-0732">Signal</keyword>
<feature type="chain" id="PRO_5041270746" evidence="1">
    <location>
        <begin position="22"/>
        <end position="284"/>
    </location>
</feature>
<feature type="signal peptide" evidence="1">
    <location>
        <begin position="1"/>
        <end position="21"/>
    </location>
</feature>
<gene>
    <name evidence="2" type="ORF">PSU93_08465</name>
</gene>
<dbReference type="Gene3D" id="1.25.10.10">
    <property type="entry name" value="Leucine-rich Repeat Variant"/>
    <property type="match status" value="1"/>
</dbReference>
<dbReference type="SUPFAM" id="SSF48371">
    <property type="entry name" value="ARM repeat"/>
    <property type="match status" value="1"/>
</dbReference>
<dbReference type="InterPro" id="IPR011989">
    <property type="entry name" value="ARM-like"/>
</dbReference>
<protein>
    <submittedName>
        <fullName evidence="2">HEAT repeat domain-containing protein</fullName>
    </submittedName>
</protein>
<dbReference type="AlphaFoldDB" id="A0AA43Q7F4"/>
<proteinExistence type="predicted"/>
<reference evidence="2" key="1">
    <citation type="submission" date="2023-01" db="EMBL/GenBank/DDBJ databases">
        <title>Biogeochemical cycle of methane in antarctic sediments.</title>
        <authorList>
            <person name="Roldan D.M."/>
            <person name="Menes R.J."/>
        </authorList>
    </citation>
    <scope>NUCLEOTIDE SEQUENCE [LARGE SCALE GENOMIC DNA]</scope>
    <source>
        <strain evidence="2">K-2018 MAG008</strain>
    </source>
</reference>
<dbReference type="Pfam" id="PF13646">
    <property type="entry name" value="HEAT_2"/>
    <property type="match status" value="1"/>
</dbReference>
<dbReference type="EMBL" id="JAQSDF010000022">
    <property type="protein sequence ID" value="MDI1231166.1"/>
    <property type="molecule type" value="Genomic_DNA"/>
</dbReference>
<accession>A0AA43Q7F4</accession>
<evidence type="ECO:0000313" key="2">
    <source>
        <dbReference type="EMBL" id="MDI1231166.1"/>
    </source>
</evidence>
<evidence type="ECO:0000256" key="1">
    <source>
        <dbReference type="SAM" id="SignalP"/>
    </source>
</evidence>